<evidence type="ECO:0000313" key="2">
    <source>
        <dbReference type="EMBL" id="CAG8618423.1"/>
    </source>
</evidence>
<comment type="caution">
    <text evidence="2">The sequence shown here is derived from an EMBL/GenBank/DDBJ whole genome shotgun (WGS) entry which is preliminary data.</text>
</comment>
<keyword evidence="3" id="KW-1185">Reference proteome</keyword>
<dbReference type="OrthoDB" id="440566at2759"/>
<dbReference type="PANTHER" id="PTHR13082:SF0">
    <property type="entry name" value="HISTONE DEACETYLASE COMPLEX SUBUNIT SAP18"/>
    <property type="match status" value="1"/>
</dbReference>
<evidence type="ECO:0000313" key="3">
    <source>
        <dbReference type="Proteomes" id="UP000789739"/>
    </source>
</evidence>
<dbReference type="AlphaFoldDB" id="A0A9N9CY90"/>
<reference evidence="2" key="1">
    <citation type="submission" date="2021-06" db="EMBL/GenBank/DDBJ databases">
        <authorList>
            <person name="Kallberg Y."/>
            <person name="Tangrot J."/>
            <person name="Rosling A."/>
        </authorList>
    </citation>
    <scope>NUCLEOTIDE SEQUENCE</scope>
    <source>
        <strain evidence="2">BR232B</strain>
    </source>
</reference>
<dbReference type="Pfam" id="PF06487">
    <property type="entry name" value="SAP18"/>
    <property type="match status" value="1"/>
</dbReference>
<dbReference type="Proteomes" id="UP000789739">
    <property type="component" value="Unassembled WGS sequence"/>
</dbReference>
<dbReference type="GO" id="GO:0005634">
    <property type="term" value="C:nucleus"/>
    <property type="evidence" value="ECO:0007669"/>
    <property type="project" value="TreeGrafter"/>
</dbReference>
<dbReference type="PANTHER" id="PTHR13082">
    <property type="entry name" value="SAP18"/>
    <property type="match status" value="1"/>
</dbReference>
<comment type="similarity">
    <text evidence="1">Belongs to the SAP18 family.</text>
</comment>
<dbReference type="EMBL" id="CAJVPI010001562">
    <property type="protein sequence ID" value="CAG8618423.1"/>
    <property type="molecule type" value="Genomic_DNA"/>
</dbReference>
<dbReference type="InterPro" id="IPR042534">
    <property type="entry name" value="SAP18_sf"/>
</dbReference>
<gene>
    <name evidence="2" type="ORF">PBRASI_LOCUS8564</name>
</gene>
<evidence type="ECO:0000256" key="1">
    <source>
        <dbReference type="ARBA" id="ARBA00009143"/>
    </source>
</evidence>
<organism evidence="2 3">
    <name type="scientific">Paraglomus brasilianum</name>
    <dbReference type="NCBI Taxonomy" id="144538"/>
    <lineage>
        <taxon>Eukaryota</taxon>
        <taxon>Fungi</taxon>
        <taxon>Fungi incertae sedis</taxon>
        <taxon>Mucoromycota</taxon>
        <taxon>Glomeromycotina</taxon>
        <taxon>Glomeromycetes</taxon>
        <taxon>Paraglomerales</taxon>
        <taxon>Paraglomeraceae</taxon>
        <taxon>Paraglomus</taxon>
    </lineage>
</organism>
<name>A0A9N9CY90_9GLOM</name>
<dbReference type="Gene3D" id="3.10.20.550">
    <property type="entry name" value="ASAP complex, SAP18 subunit"/>
    <property type="match status" value="1"/>
</dbReference>
<accession>A0A9N9CY90</accession>
<protein>
    <submittedName>
        <fullName evidence="2">3908_t:CDS:1</fullName>
    </submittedName>
</protein>
<proteinExistence type="inferred from homology"/>
<dbReference type="GO" id="GO:0003714">
    <property type="term" value="F:transcription corepressor activity"/>
    <property type="evidence" value="ECO:0007669"/>
    <property type="project" value="TreeGrafter"/>
</dbReference>
<dbReference type="InterPro" id="IPR010516">
    <property type="entry name" value="SAP18"/>
</dbReference>
<sequence>MTETATITNTQAKGSKAKVVVDREKTCPFLLRMFCKEGGHHSITDYSTERQPTEDEVQIYTWKDATLKELANLLKEINPEAQRMAARLSFKLVYQDNVRGRYVFKDLGMVMNNRSTTEEDTTLDDARFVIGDFLDVALSHGPQFTRNTNERRGNA</sequence>